<dbReference type="InterPro" id="IPR036196">
    <property type="entry name" value="Ptyr_pPase_sf"/>
</dbReference>
<evidence type="ECO:0000256" key="2">
    <source>
        <dbReference type="ARBA" id="ARBA00013064"/>
    </source>
</evidence>
<dbReference type="Pfam" id="PF15632">
    <property type="entry name" value="ATPgrasp_Ter"/>
    <property type="match status" value="1"/>
</dbReference>
<dbReference type="InterPro" id="IPR050438">
    <property type="entry name" value="LMW_PTPase"/>
</dbReference>
<dbReference type="OrthoDB" id="9765608at2"/>
<dbReference type="PROSITE" id="PS50975">
    <property type="entry name" value="ATP_GRASP"/>
    <property type="match status" value="1"/>
</dbReference>
<dbReference type="SMART" id="SM00226">
    <property type="entry name" value="LMWPc"/>
    <property type="match status" value="1"/>
</dbReference>
<keyword evidence="4" id="KW-0904">Protein phosphatase</keyword>
<dbReference type="PANTHER" id="PTHR11717">
    <property type="entry name" value="LOW MOLECULAR WEIGHT PROTEIN TYROSINE PHOSPHATASE"/>
    <property type="match status" value="1"/>
</dbReference>
<dbReference type="Gene3D" id="3.40.50.2300">
    <property type="match status" value="1"/>
</dbReference>
<evidence type="ECO:0000259" key="8">
    <source>
        <dbReference type="PROSITE" id="PS50975"/>
    </source>
</evidence>
<keyword evidence="7" id="KW-0067">ATP-binding</keyword>
<dbReference type="Gene3D" id="3.30.470.20">
    <property type="entry name" value="ATP-grasp fold, B domain"/>
    <property type="match status" value="1"/>
</dbReference>
<dbReference type="PANTHER" id="PTHR11717:SF31">
    <property type="entry name" value="LOW MOLECULAR WEIGHT PROTEIN-TYROSINE-PHOSPHATASE ETP-RELATED"/>
    <property type="match status" value="1"/>
</dbReference>
<dbReference type="Proteomes" id="UP000198736">
    <property type="component" value="Unassembled WGS sequence"/>
</dbReference>
<dbReference type="InterPro" id="IPR017867">
    <property type="entry name" value="Tyr_phospatase_low_mol_wt"/>
</dbReference>
<organism evidence="9 10">
    <name type="scientific">Candidatus Nitrospira nitrificans</name>
    <dbReference type="NCBI Taxonomy" id="1742973"/>
    <lineage>
        <taxon>Bacteria</taxon>
        <taxon>Pseudomonadati</taxon>
        <taxon>Nitrospirota</taxon>
        <taxon>Nitrospiria</taxon>
        <taxon>Nitrospirales</taxon>
        <taxon>Nitrospiraceae</taxon>
        <taxon>Nitrospira</taxon>
    </lineage>
</organism>
<dbReference type="Pfam" id="PF01451">
    <property type="entry name" value="LMWPc"/>
    <property type="match status" value="1"/>
</dbReference>
<protein>
    <recommendedName>
        <fullName evidence="2">protein-tyrosine-phosphatase</fullName>
        <ecNumber evidence="2">3.1.3.48</ecNumber>
    </recommendedName>
</protein>
<accession>A0A0S4L3F6</accession>
<dbReference type="GO" id="GO:0046872">
    <property type="term" value="F:metal ion binding"/>
    <property type="evidence" value="ECO:0007669"/>
    <property type="project" value="InterPro"/>
</dbReference>
<dbReference type="RefSeq" id="WP_090893911.1">
    <property type="nucleotide sequence ID" value="NZ_CZPZ01000001.1"/>
</dbReference>
<comment type="similarity">
    <text evidence="1">Belongs to the low molecular weight phosphotyrosine protein phosphatase family.</text>
</comment>
<dbReference type="EMBL" id="CZPZ01000001">
    <property type="protein sequence ID" value="CUS31759.1"/>
    <property type="molecule type" value="Genomic_DNA"/>
</dbReference>
<dbReference type="STRING" id="1742973.COMA2_10278"/>
<dbReference type="InterPro" id="IPR011761">
    <property type="entry name" value="ATP-grasp"/>
</dbReference>
<proteinExistence type="inferred from homology"/>
<dbReference type="AlphaFoldDB" id="A0A0S4L3F6"/>
<evidence type="ECO:0000256" key="5">
    <source>
        <dbReference type="ARBA" id="ARBA00051722"/>
    </source>
</evidence>
<dbReference type="InterPro" id="IPR023485">
    <property type="entry name" value="Ptyr_pPase"/>
</dbReference>
<dbReference type="SUPFAM" id="SSF56059">
    <property type="entry name" value="Glutathione synthetase ATP-binding domain-like"/>
    <property type="match status" value="1"/>
</dbReference>
<feature type="active site" description="Proton donor" evidence="6">
    <location>
        <position position="563"/>
    </location>
</feature>
<evidence type="ECO:0000256" key="3">
    <source>
        <dbReference type="ARBA" id="ARBA00022801"/>
    </source>
</evidence>
<keyword evidence="3" id="KW-0378">Hydrolase</keyword>
<evidence type="ECO:0000256" key="1">
    <source>
        <dbReference type="ARBA" id="ARBA00011063"/>
    </source>
</evidence>
<feature type="active site" evidence="6">
    <location>
        <position position="457"/>
    </location>
</feature>
<evidence type="ECO:0000313" key="10">
    <source>
        <dbReference type="Proteomes" id="UP000198736"/>
    </source>
</evidence>
<gene>
    <name evidence="9" type="ORF">COMA2_10278</name>
</gene>
<evidence type="ECO:0000256" key="4">
    <source>
        <dbReference type="ARBA" id="ARBA00022912"/>
    </source>
</evidence>
<feature type="active site" description="Nucleophile" evidence="6">
    <location>
        <position position="451"/>
    </location>
</feature>
<dbReference type="GO" id="GO:0004725">
    <property type="term" value="F:protein tyrosine phosphatase activity"/>
    <property type="evidence" value="ECO:0007669"/>
    <property type="project" value="UniProtKB-EC"/>
</dbReference>
<dbReference type="SUPFAM" id="SSF52788">
    <property type="entry name" value="Phosphotyrosine protein phosphatases I"/>
    <property type="match status" value="1"/>
</dbReference>
<dbReference type="GO" id="GO:0005524">
    <property type="term" value="F:ATP binding"/>
    <property type="evidence" value="ECO:0007669"/>
    <property type="project" value="UniProtKB-UniRule"/>
</dbReference>
<evidence type="ECO:0000256" key="6">
    <source>
        <dbReference type="PIRSR" id="PIRSR617867-1"/>
    </source>
</evidence>
<reference evidence="10" key="1">
    <citation type="submission" date="2015-10" db="EMBL/GenBank/DDBJ databases">
        <authorList>
            <person name="Luecker S."/>
            <person name="Luecker S."/>
        </authorList>
    </citation>
    <scope>NUCLEOTIDE SEQUENCE [LARGE SCALE GENOMIC DNA]</scope>
</reference>
<name>A0A0S4L3F6_9BACT</name>
<keyword evidence="7" id="KW-0547">Nucleotide-binding</keyword>
<evidence type="ECO:0000256" key="7">
    <source>
        <dbReference type="PROSITE-ProRule" id="PRU00409"/>
    </source>
</evidence>
<feature type="domain" description="ATP-grasp" evidence="8">
    <location>
        <begin position="124"/>
        <end position="314"/>
    </location>
</feature>
<dbReference type="EC" id="3.1.3.48" evidence="2"/>
<sequence length="596" mass="66393">MPLPGQRAVIVTDGNERSALAVTRSLGRRGIPVHVGAENRRSLAGTSRYCQGSFVYPSPWQSPDGYVACIIEQARVHDAAVLFPMTDLAVELLGTPEVRAHAGFAVPIPSLEQYHALSNKYRLMQWAQSHGIPIPETHFVVGGDVSSILPALDRWPVVVKPGRSLVRACGTVKKTSVQYARNTDELRRLYAEHAELREPSLIQSRVIGHGEGVFGLFERGQARALFAHRRLREKPPSGGVSVLRESIALPEPMTKYAQMIAESVHWHGVAMMEFKVDRQGVPYLMEVNGRFWGSLQLAVDSGIDFPWLLYQLAVAGRVPEPEPYRVGVRSRWWLGDVDHLLLRLRKSESELSLPPESPSRLATIAGFLNVFDLRTKSEVLRFGDPGPGLYEMKAYLLSLAARVGPALNRRTAAVRYATADAVWKLGLGLGLHRGRMERRLSGRIQTVLVLCKGNVCRSPFAEKYLARHADAQGLPLQVLSAGLDTTAHEPAYPLAIVTSSQHDLDLSMHRTTVISKELVERSDLILVMELVHNTMLFRKFPEASEKTFLLGHFSSRPVTQIRDPYGGTREEFERCYALIGQACDGFLRQLKASRRR</sequence>
<dbReference type="PRINTS" id="PR00719">
    <property type="entry name" value="LMWPTPASE"/>
</dbReference>
<evidence type="ECO:0000313" key="9">
    <source>
        <dbReference type="EMBL" id="CUS31759.1"/>
    </source>
</evidence>
<comment type="catalytic activity">
    <reaction evidence="5">
        <text>O-phospho-L-tyrosyl-[protein] + H2O = L-tyrosyl-[protein] + phosphate</text>
        <dbReference type="Rhea" id="RHEA:10684"/>
        <dbReference type="Rhea" id="RHEA-COMP:10136"/>
        <dbReference type="Rhea" id="RHEA-COMP:20101"/>
        <dbReference type="ChEBI" id="CHEBI:15377"/>
        <dbReference type="ChEBI" id="CHEBI:43474"/>
        <dbReference type="ChEBI" id="CHEBI:46858"/>
        <dbReference type="ChEBI" id="CHEBI:61978"/>
        <dbReference type="EC" id="3.1.3.48"/>
    </reaction>
</comment>
<keyword evidence="10" id="KW-1185">Reference proteome</keyword>